<name>A0A9J7ASU3_9PROT</name>
<keyword evidence="3 4" id="KW-0012">Acyltransferase</keyword>
<proteinExistence type="inferred from homology"/>
<evidence type="ECO:0000256" key="2">
    <source>
        <dbReference type="ARBA" id="ARBA00022679"/>
    </source>
</evidence>
<sequence>MFDNLRARPLAFFHTLPMPCPYLPGKTERRLIADISSRRGQHAHDSLAKAGFRRTQHLTYRPACPGCNACHPVRVRCADFRWSRTFRKLLKRNSDLTGRPVQAIATREQYALFHAYQQGRHGDGEMAMMDFADYAEMIERSPIETYLIEYRDAAHRLLAIMLVDEQEDGLSAVYSYFDTEDPTRGFGTYMVLDLVQQATSRGLDYLYLGYWIPDCRKMSYKTKYKPYELLTPEGWVEASD</sequence>
<dbReference type="SUPFAM" id="SSF55729">
    <property type="entry name" value="Acyl-CoA N-acyltransferases (Nat)"/>
    <property type="match status" value="1"/>
</dbReference>
<evidence type="ECO:0000256" key="3">
    <source>
        <dbReference type="ARBA" id="ARBA00023315"/>
    </source>
</evidence>
<dbReference type="PANTHER" id="PTHR21367:SF1">
    <property type="entry name" value="ARGINYL-TRNA--PROTEIN TRANSFERASE 1"/>
    <property type="match status" value="1"/>
</dbReference>
<dbReference type="Proteomes" id="UP001060336">
    <property type="component" value="Chromosome"/>
</dbReference>
<protein>
    <recommendedName>
        <fullName evidence="4">Aspartate/glutamate leucyltransferase</fullName>
        <ecNumber evidence="4">2.3.2.29</ecNumber>
    </recommendedName>
</protein>
<comment type="subcellular location">
    <subcellularLocation>
        <location evidence="4">Cytoplasm</location>
    </subcellularLocation>
</comment>
<dbReference type="RefSeq" id="WP_257769576.1">
    <property type="nucleotide sequence ID" value="NZ_CP102480.1"/>
</dbReference>
<feature type="domain" description="N-end rule aminoacyl transferase C-terminal" evidence="6">
    <location>
        <begin position="108"/>
        <end position="230"/>
    </location>
</feature>
<dbReference type="KEGG" id="naci:NUH88_01670"/>
<gene>
    <name evidence="4" type="primary">bpt</name>
    <name evidence="7" type="ORF">NUH88_01670</name>
</gene>
<evidence type="ECO:0000313" key="7">
    <source>
        <dbReference type="EMBL" id="UUX50408.1"/>
    </source>
</evidence>
<accession>A0A9J7ASU3</accession>
<dbReference type="HAMAP" id="MF_00689">
    <property type="entry name" value="Bpt"/>
    <property type="match status" value="1"/>
</dbReference>
<dbReference type="InterPro" id="IPR007471">
    <property type="entry name" value="N-end_Aminoacyl_Trfase_N"/>
</dbReference>
<comment type="function">
    <text evidence="4">Functions in the N-end rule pathway of protein degradation where it conjugates Leu from its aminoacyl-tRNA to the N-termini of proteins containing an N-terminal aspartate or glutamate.</text>
</comment>
<comment type="catalytic activity">
    <reaction evidence="4">
        <text>N-terminal L-glutamyl-[protein] + L-leucyl-tRNA(Leu) = N-terminal L-leucyl-L-glutamyl-[protein] + tRNA(Leu) + H(+)</text>
        <dbReference type="Rhea" id="RHEA:50412"/>
        <dbReference type="Rhea" id="RHEA-COMP:9613"/>
        <dbReference type="Rhea" id="RHEA-COMP:9622"/>
        <dbReference type="Rhea" id="RHEA-COMP:12664"/>
        <dbReference type="Rhea" id="RHEA-COMP:12668"/>
        <dbReference type="ChEBI" id="CHEBI:15378"/>
        <dbReference type="ChEBI" id="CHEBI:64721"/>
        <dbReference type="ChEBI" id="CHEBI:78442"/>
        <dbReference type="ChEBI" id="CHEBI:78494"/>
        <dbReference type="ChEBI" id="CHEBI:133041"/>
        <dbReference type="EC" id="2.3.2.29"/>
    </reaction>
</comment>
<feature type="domain" description="N-end aminoacyl transferase N-terminal" evidence="5">
    <location>
        <begin position="19"/>
        <end position="88"/>
    </location>
</feature>
<evidence type="ECO:0000259" key="6">
    <source>
        <dbReference type="Pfam" id="PF04377"/>
    </source>
</evidence>
<keyword evidence="1 4" id="KW-0963">Cytoplasm</keyword>
<dbReference type="EMBL" id="CP102480">
    <property type="protein sequence ID" value="UUX50408.1"/>
    <property type="molecule type" value="Genomic_DNA"/>
</dbReference>
<reference evidence="7" key="1">
    <citation type="submission" date="2022-08" db="EMBL/GenBank/DDBJ databases">
        <title>Nisaea acidiphila sp. nov., isolated from a marine algal debris and emended description of the genus Nisaea Urios et al. 2008.</title>
        <authorList>
            <person name="Kwon K."/>
        </authorList>
    </citation>
    <scope>NUCLEOTIDE SEQUENCE</scope>
    <source>
        <strain evidence="7">MEBiC11861</strain>
    </source>
</reference>
<comment type="catalytic activity">
    <reaction evidence="4">
        <text>N-terminal L-aspartyl-[protein] + L-leucyl-tRNA(Leu) = N-terminal L-leucyl-L-aspartyl-[protein] + tRNA(Leu) + H(+)</text>
        <dbReference type="Rhea" id="RHEA:50420"/>
        <dbReference type="Rhea" id="RHEA-COMP:9613"/>
        <dbReference type="Rhea" id="RHEA-COMP:9622"/>
        <dbReference type="Rhea" id="RHEA-COMP:12669"/>
        <dbReference type="Rhea" id="RHEA-COMP:12674"/>
        <dbReference type="ChEBI" id="CHEBI:15378"/>
        <dbReference type="ChEBI" id="CHEBI:64720"/>
        <dbReference type="ChEBI" id="CHEBI:78442"/>
        <dbReference type="ChEBI" id="CHEBI:78494"/>
        <dbReference type="ChEBI" id="CHEBI:133042"/>
        <dbReference type="EC" id="2.3.2.29"/>
    </reaction>
</comment>
<dbReference type="PANTHER" id="PTHR21367">
    <property type="entry name" value="ARGININE-TRNA-PROTEIN TRANSFERASE 1"/>
    <property type="match status" value="1"/>
</dbReference>
<dbReference type="GO" id="GO:0071596">
    <property type="term" value="P:ubiquitin-dependent protein catabolic process via the N-end rule pathway"/>
    <property type="evidence" value="ECO:0007669"/>
    <property type="project" value="InterPro"/>
</dbReference>
<evidence type="ECO:0000256" key="4">
    <source>
        <dbReference type="HAMAP-Rule" id="MF_00689"/>
    </source>
</evidence>
<dbReference type="InterPro" id="IPR017138">
    <property type="entry name" value="Asp_Glu_LeuTrfase"/>
</dbReference>
<dbReference type="PIRSF" id="PIRSF037208">
    <property type="entry name" value="ATE_pro_prd"/>
    <property type="match status" value="1"/>
</dbReference>
<evidence type="ECO:0000259" key="5">
    <source>
        <dbReference type="Pfam" id="PF04376"/>
    </source>
</evidence>
<dbReference type="Pfam" id="PF04376">
    <property type="entry name" value="ATE_N"/>
    <property type="match status" value="1"/>
</dbReference>
<dbReference type="GO" id="GO:0004057">
    <property type="term" value="F:arginyl-tRNA--protein transferase activity"/>
    <property type="evidence" value="ECO:0007669"/>
    <property type="project" value="InterPro"/>
</dbReference>
<dbReference type="Pfam" id="PF04377">
    <property type="entry name" value="ATE_C"/>
    <property type="match status" value="1"/>
</dbReference>
<comment type="similarity">
    <text evidence="4">Belongs to the R-transferase family. Bpt subfamily.</text>
</comment>
<keyword evidence="2 4" id="KW-0808">Transferase</keyword>
<evidence type="ECO:0000313" key="8">
    <source>
        <dbReference type="Proteomes" id="UP001060336"/>
    </source>
</evidence>
<dbReference type="EC" id="2.3.2.29" evidence="4"/>
<dbReference type="InterPro" id="IPR030700">
    <property type="entry name" value="N-end_Aminoacyl_Trfase"/>
</dbReference>
<dbReference type="InterPro" id="IPR007472">
    <property type="entry name" value="N-end_Aminoacyl_Trfase_C"/>
</dbReference>
<dbReference type="InterPro" id="IPR016181">
    <property type="entry name" value="Acyl_CoA_acyltransferase"/>
</dbReference>
<organism evidence="7 8">
    <name type="scientific">Nisaea acidiphila</name>
    <dbReference type="NCBI Taxonomy" id="1862145"/>
    <lineage>
        <taxon>Bacteria</taxon>
        <taxon>Pseudomonadati</taxon>
        <taxon>Pseudomonadota</taxon>
        <taxon>Alphaproteobacteria</taxon>
        <taxon>Rhodospirillales</taxon>
        <taxon>Thalassobaculaceae</taxon>
        <taxon>Nisaea</taxon>
    </lineage>
</organism>
<evidence type="ECO:0000256" key="1">
    <source>
        <dbReference type="ARBA" id="ARBA00022490"/>
    </source>
</evidence>
<dbReference type="AlphaFoldDB" id="A0A9J7ASU3"/>
<dbReference type="GO" id="GO:0008914">
    <property type="term" value="F:leucyl-tRNA--protein transferase activity"/>
    <property type="evidence" value="ECO:0007669"/>
    <property type="project" value="UniProtKB-UniRule"/>
</dbReference>
<keyword evidence="8" id="KW-1185">Reference proteome</keyword>
<dbReference type="NCBIfam" id="NF002343">
    <property type="entry name" value="PRK01305.1-4"/>
    <property type="match status" value="1"/>
</dbReference>
<dbReference type="NCBIfam" id="NF002346">
    <property type="entry name" value="PRK01305.2-3"/>
    <property type="match status" value="1"/>
</dbReference>
<dbReference type="GO" id="GO:0005737">
    <property type="term" value="C:cytoplasm"/>
    <property type="evidence" value="ECO:0007669"/>
    <property type="project" value="UniProtKB-SubCell"/>
</dbReference>